<sequence length="201" mass="22586">MSFGGTGGRDCRTGIVTCLRCEKYVTTVFELFFSQLKSKAPGRFVWRCPGCSKYSYTDSMLKKMRFLGSQSDGDSHGDQMSDGKRPPTEALDTAEFERRVDAIRNGLVDYENKVNVSRHCLGGLIRDVQDLYFDNSLGDKGGVSRPARKAIQRIRADFGFNREAQYLVERQMEFLRMLDLVLDDGAHTGALAKDTLKNSLT</sequence>
<comment type="caution">
    <text evidence="1">The sequence shown here is derived from an EMBL/GenBank/DDBJ whole genome shotgun (WGS) entry which is preliminary data.</text>
</comment>
<name>A0A1V6XN79_PENNA</name>
<proteinExistence type="predicted"/>
<keyword evidence="2" id="KW-1185">Reference proteome</keyword>
<evidence type="ECO:0000313" key="2">
    <source>
        <dbReference type="Proteomes" id="UP000191691"/>
    </source>
</evidence>
<reference evidence="2" key="1">
    <citation type="journal article" date="2017" name="Nat. Microbiol.">
        <title>Global analysis of biosynthetic gene clusters reveals vast potential of secondary metabolite production in Penicillium species.</title>
        <authorList>
            <person name="Nielsen J.C."/>
            <person name="Grijseels S."/>
            <person name="Prigent S."/>
            <person name="Ji B."/>
            <person name="Dainat J."/>
            <person name="Nielsen K.F."/>
            <person name="Frisvad J.C."/>
            <person name="Workman M."/>
            <person name="Nielsen J."/>
        </authorList>
    </citation>
    <scope>NUCLEOTIDE SEQUENCE [LARGE SCALE GENOMIC DNA]</scope>
    <source>
        <strain evidence="2">IBT 13039</strain>
    </source>
</reference>
<accession>A0A1V6XN79</accession>
<dbReference type="Proteomes" id="UP000191691">
    <property type="component" value="Unassembled WGS sequence"/>
</dbReference>
<evidence type="ECO:0000313" key="1">
    <source>
        <dbReference type="EMBL" id="OQE76600.1"/>
    </source>
</evidence>
<organism evidence="1 2">
    <name type="scientific">Penicillium nalgiovense</name>
    <dbReference type="NCBI Taxonomy" id="60175"/>
    <lineage>
        <taxon>Eukaryota</taxon>
        <taxon>Fungi</taxon>
        <taxon>Dikarya</taxon>
        <taxon>Ascomycota</taxon>
        <taxon>Pezizomycotina</taxon>
        <taxon>Eurotiomycetes</taxon>
        <taxon>Eurotiomycetidae</taxon>
        <taxon>Eurotiales</taxon>
        <taxon>Aspergillaceae</taxon>
        <taxon>Penicillium</taxon>
    </lineage>
</organism>
<gene>
    <name evidence="1" type="ORF">PENNAL_c0066G06999</name>
</gene>
<dbReference type="EMBL" id="MOOB01000066">
    <property type="protein sequence ID" value="OQE76600.1"/>
    <property type="molecule type" value="Genomic_DNA"/>
</dbReference>
<protein>
    <submittedName>
        <fullName evidence="1">Uncharacterized protein</fullName>
    </submittedName>
</protein>
<dbReference type="AlphaFoldDB" id="A0A1V6XN79"/>